<evidence type="ECO:0000313" key="2">
    <source>
        <dbReference type="Proteomes" id="UP001175000"/>
    </source>
</evidence>
<sequence>MDHRFLVPVSPLGFDTQDLCEGTTVRAHKDSVLEDFGITKAQQDCIVSLAMPEYLPERLEIVSYTNEFGFLLDGMVEKVDGETGNAATTEMLDEGFLTSAAEKKTSGTRLLHWSAQAALNLWEEFLAKGGGCGDAQHTKMEEYIEIWSGLLLFGCAINIPLHETDACLRLCRRAWVACALTNDLFLWQKGHDAAVGADPEPVYLSSAIWVLRAEHGIDVYGAEDLCRQILRKNVAEFVAMVEEAKRSRGKYSLDLLRFLDAVQYTVCKNAA</sequence>
<dbReference type="SUPFAM" id="SSF48576">
    <property type="entry name" value="Terpenoid synthases"/>
    <property type="match status" value="1"/>
</dbReference>
<gene>
    <name evidence="1" type="ORF">B0T14DRAFT_567581</name>
</gene>
<organism evidence="1 2">
    <name type="scientific">Immersiella caudata</name>
    <dbReference type="NCBI Taxonomy" id="314043"/>
    <lineage>
        <taxon>Eukaryota</taxon>
        <taxon>Fungi</taxon>
        <taxon>Dikarya</taxon>
        <taxon>Ascomycota</taxon>
        <taxon>Pezizomycotina</taxon>
        <taxon>Sordariomycetes</taxon>
        <taxon>Sordariomycetidae</taxon>
        <taxon>Sordariales</taxon>
        <taxon>Lasiosphaeriaceae</taxon>
        <taxon>Immersiella</taxon>
    </lineage>
</organism>
<dbReference type="EMBL" id="JAULSU010000004">
    <property type="protein sequence ID" value="KAK0620865.1"/>
    <property type="molecule type" value="Genomic_DNA"/>
</dbReference>
<reference evidence="1" key="1">
    <citation type="submission" date="2023-06" db="EMBL/GenBank/DDBJ databases">
        <title>Genome-scale phylogeny and comparative genomics of the fungal order Sordariales.</title>
        <authorList>
            <consortium name="Lawrence Berkeley National Laboratory"/>
            <person name="Hensen N."/>
            <person name="Bonometti L."/>
            <person name="Westerberg I."/>
            <person name="Brannstrom I.O."/>
            <person name="Guillou S."/>
            <person name="Cros-Aarteil S."/>
            <person name="Calhoun S."/>
            <person name="Haridas S."/>
            <person name="Kuo A."/>
            <person name="Mondo S."/>
            <person name="Pangilinan J."/>
            <person name="Riley R."/>
            <person name="Labutti K."/>
            <person name="Andreopoulos B."/>
            <person name="Lipzen A."/>
            <person name="Chen C."/>
            <person name="Yanf M."/>
            <person name="Daum C."/>
            <person name="Ng V."/>
            <person name="Clum A."/>
            <person name="Steindorff A."/>
            <person name="Ohm R."/>
            <person name="Martin F."/>
            <person name="Silar P."/>
            <person name="Natvig D."/>
            <person name="Lalanne C."/>
            <person name="Gautier V."/>
            <person name="Ament-Velasquez S.L."/>
            <person name="Kruys A."/>
            <person name="Hutchinson M.I."/>
            <person name="Powell A.J."/>
            <person name="Barry K."/>
            <person name="Miller A.N."/>
            <person name="Grigoriev I.V."/>
            <person name="Debuchy R."/>
            <person name="Gladieux P."/>
            <person name="Thoren M.H."/>
            <person name="Johannesson H."/>
        </authorList>
    </citation>
    <scope>NUCLEOTIDE SEQUENCE</scope>
    <source>
        <strain evidence="1">CBS 606.72</strain>
    </source>
</reference>
<dbReference type="Proteomes" id="UP001175000">
    <property type="component" value="Unassembled WGS sequence"/>
</dbReference>
<comment type="caution">
    <text evidence="1">The sequence shown here is derived from an EMBL/GenBank/DDBJ whole genome shotgun (WGS) entry which is preliminary data.</text>
</comment>
<evidence type="ECO:0000313" key="1">
    <source>
        <dbReference type="EMBL" id="KAK0620865.1"/>
    </source>
</evidence>
<accession>A0AA39WT69</accession>
<dbReference type="AlphaFoldDB" id="A0AA39WT69"/>
<keyword evidence="2" id="KW-1185">Reference proteome</keyword>
<dbReference type="InterPro" id="IPR008949">
    <property type="entry name" value="Isoprenoid_synthase_dom_sf"/>
</dbReference>
<name>A0AA39WT69_9PEZI</name>
<protein>
    <submittedName>
        <fullName evidence="1">Isoprenoid synthase domain-containing protein</fullName>
    </submittedName>
</protein>
<dbReference type="Gene3D" id="1.10.600.10">
    <property type="entry name" value="Farnesyl Diphosphate Synthase"/>
    <property type="match status" value="1"/>
</dbReference>
<proteinExistence type="predicted"/>